<name>A0A0K9Q5M7_ZOSMR</name>
<feature type="transmembrane region" description="Helical" evidence="22">
    <location>
        <begin position="305"/>
        <end position="322"/>
    </location>
</feature>
<dbReference type="SUPFAM" id="SSF57850">
    <property type="entry name" value="RING/U-box"/>
    <property type="match status" value="1"/>
</dbReference>
<evidence type="ECO:0000313" key="24">
    <source>
        <dbReference type="EMBL" id="KMZ75770.1"/>
    </source>
</evidence>
<dbReference type="FunFam" id="3.90.550.10:FF:000009">
    <property type="entry name" value="Cellulose synthase"/>
    <property type="match status" value="1"/>
</dbReference>
<feature type="transmembrane region" description="Helical" evidence="22">
    <location>
        <begin position="988"/>
        <end position="1009"/>
    </location>
</feature>
<dbReference type="Proteomes" id="UP000036987">
    <property type="component" value="Unassembled WGS sequence"/>
</dbReference>
<comment type="similarity">
    <text evidence="4 22">Belongs to the glycosyltransferase 2 family. Plant cellulose synthase subfamily.</text>
</comment>
<feature type="active site" evidence="19">
    <location>
        <position position="397"/>
    </location>
</feature>
<proteinExistence type="inferred from homology"/>
<comment type="caution">
    <text evidence="24">The sequence shown here is derived from an EMBL/GenBank/DDBJ whole genome shotgun (WGS) entry which is preliminary data.</text>
</comment>
<dbReference type="EC" id="2.4.1.12" evidence="22"/>
<evidence type="ECO:0000256" key="3">
    <source>
        <dbReference type="ARBA" id="ARBA00004768"/>
    </source>
</evidence>
<reference evidence="25" key="1">
    <citation type="journal article" date="2016" name="Nature">
        <title>The genome of the seagrass Zostera marina reveals angiosperm adaptation to the sea.</title>
        <authorList>
            <person name="Olsen J.L."/>
            <person name="Rouze P."/>
            <person name="Verhelst B."/>
            <person name="Lin Y.-C."/>
            <person name="Bayer T."/>
            <person name="Collen J."/>
            <person name="Dattolo E."/>
            <person name="De Paoli E."/>
            <person name="Dittami S."/>
            <person name="Maumus F."/>
            <person name="Michel G."/>
            <person name="Kersting A."/>
            <person name="Lauritano C."/>
            <person name="Lohaus R."/>
            <person name="Toepel M."/>
            <person name="Tonon T."/>
            <person name="Vanneste K."/>
            <person name="Amirebrahimi M."/>
            <person name="Brakel J."/>
            <person name="Bostroem C."/>
            <person name="Chovatia M."/>
            <person name="Grimwood J."/>
            <person name="Jenkins J.W."/>
            <person name="Jueterbock A."/>
            <person name="Mraz A."/>
            <person name="Stam W.T."/>
            <person name="Tice H."/>
            <person name="Bornberg-Bauer E."/>
            <person name="Green P.J."/>
            <person name="Pearson G.A."/>
            <person name="Procaccini G."/>
            <person name="Duarte C.M."/>
            <person name="Schmutz J."/>
            <person name="Reusch T.B.H."/>
            <person name="Van de Peer Y."/>
        </authorList>
    </citation>
    <scope>NUCLEOTIDE SEQUENCE [LARGE SCALE GENOMIC DNA]</scope>
    <source>
        <strain evidence="25">cv. Finnish</strain>
    </source>
</reference>
<evidence type="ECO:0000256" key="8">
    <source>
        <dbReference type="ARBA" id="ARBA00022692"/>
    </source>
</evidence>
<evidence type="ECO:0000256" key="7">
    <source>
        <dbReference type="ARBA" id="ARBA00022679"/>
    </source>
</evidence>
<feature type="binding site" evidence="20">
    <location>
        <position position="368"/>
    </location>
    <ligand>
        <name>UDP-alpha-D-glucose</name>
        <dbReference type="ChEBI" id="CHEBI:58885"/>
    </ligand>
</feature>
<keyword evidence="8 22" id="KW-0812">Transmembrane</keyword>
<accession>A0A0K9Q5M7</accession>
<comment type="pathway">
    <text evidence="3 22">Glycan metabolism; plant cellulose biosynthesis.</text>
</comment>
<dbReference type="PANTHER" id="PTHR13301">
    <property type="entry name" value="X-BOX TRANSCRIPTION FACTOR-RELATED"/>
    <property type="match status" value="1"/>
</dbReference>
<feature type="transmembrane region" description="Helical" evidence="22">
    <location>
        <begin position="947"/>
        <end position="967"/>
    </location>
</feature>
<feature type="binding site" evidence="21">
    <location>
        <position position="563"/>
    </location>
    <ligand>
        <name>Mn(2+)</name>
        <dbReference type="ChEBI" id="CHEBI:29035"/>
    </ligand>
</feature>
<dbReference type="GO" id="GO:0071555">
    <property type="term" value="P:cell wall organization"/>
    <property type="evidence" value="ECO:0007669"/>
    <property type="project" value="UniProtKB-KW"/>
</dbReference>
<dbReference type="FunFam" id="3.30.40.10:FF:000031">
    <property type="entry name" value="Cellulose synthase"/>
    <property type="match status" value="1"/>
</dbReference>
<keyword evidence="11 22" id="KW-0862">Zinc</keyword>
<feature type="transmembrane region" description="Helical" evidence="22">
    <location>
        <begin position="1059"/>
        <end position="1079"/>
    </location>
</feature>
<organism evidence="24 25">
    <name type="scientific">Zostera marina</name>
    <name type="common">Eelgrass</name>
    <dbReference type="NCBI Taxonomy" id="29655"/>
    <lineage>
        <taxon>Eukaryota</taxon>
        <taxon>Viridiplantae</taxon>
        <taxon>Streptophyta</taxon>
        <taxon>Embryophyta</taxon>
        <taxon>Tracheophyta</taxon>
        <taxon>Spermatophyta</taxon>
        <taxon>Magnoliopsida</taxon>
        <taxon>Liliopsida</taxon>
        <taxon>Zosteraceae</taxon>
        <taxon>Zostera</taxon>
    </lineage>
</organism>
<keyword evidence="25" id="KW-1185">Reference proteome</keyword>
<comment type="catalytic activity">
    <reaction evidence="18 22">
        <text>[(1-&gt;4)-beta-D-glucosyl](n) + UDP-alpha-D-glucose = [(1-&gt;4)-beta-D-glucosyl](n+1) + UDP + H(+)</text>
        <dbReference type="Rhea" id="RHEA:19929"/>
        <dbReference type="Rhea" id="RHEA-COMP:10033"/>
        <dbReference type="Rhea" id="RHEA-COMP:10034"/>
        <dbReference type="ChEBI" id="CHEBI:15378"/>
        <dbReference type="ChEBI" id="CHEBI:18246"/>
        <dbReference type="ChEBI" id="CHEBI:58223"/>
        <dbReference type="ChEBI" id="CHEBI:58885"/>
        <dbReference type="EC" id="2.4.1.12"/>
    </reaction>
</comment>
<dbReference type="InterPro" id="IPR029044">
    <property type="entry name" value="Nucleotide-diphossugar_trans"/>
</dbReference>
<keyword evidence="15 22" id="KW-0472">Membrane</keyword>
<feature type="domain" description="Cellulose synthase RING-type zinc finger" evidence="23">
    <location>
        <begin position="29"/>
        <end position="106"/>
    </location>
</feature>
<protein>
    <recommendedName>
        <fullName evidence="22">Cellulose synthase</fullName>
        <ecNumber evidence="22">2.4.1.12</ecNumber>
    </recommendedName>
</protein>
<keyword evidence="16" id="KW-0464">Manganese</keyword>
<evidence type="ECO:0000256" key="9">
    <source>
        <dbReference type="ARBA" id="ARBA00022723"/>
    </source>
</evidence>
<evidence type="ECO:0000256" key="13">
    <source>
        <dbReference type="ARBA" id="ARBA00022989"/>
    </source>
</evidence>
<evidence type="ECO:0000256" key="5">
    <source>
        <dbReference type="ARBA" id="ARBA00022475"/>
    </source>
</evidence>
<dbReference type="InterPro" id="IPR013083">
    <property type="entry name" value="Znf_RING/FYVE/PHD"/>
</dbReference>
<evidence type="ECO:0000256" key="1">
    <source>
        <dbReference type="ARBA" id="ARBA00001936"/>
    </source>
</evidence>
<evidence type="ECO:0000256" key="22">
    <source>
        <dbReference type="RuleBase" id="RU361116"/>
    </source>
</evidence>
<comment type="cofactor">
    <cofactor evidence="22">
        <name>Zn(2+)</name>
        <dbReference type="ChEBI" id="CHEBI:29105"/>
    </cofactor>
    <text evidence="22">Binds 2 Zn(2+) ions per subunit.</text>
</comment>
<dbReference type="UniPathway" id="UPA00695"/>
<evidence type="ECO:0000313" key="25">
    <source>
        <dbReference type="Proteomes" id="UP000036987"/>
    </source>
</evidence>
<keyword evidence="14" id="KW-0175">Coiled coil</keyword>
<evidence type="ECO:0000256" key="6">
    <source>
        <dbReference type="ARBA" id="ARBA00022676"/>
    </source>
</evidence>
<feature type="binding site" evidence="20">
    <location>
        <position position="538"/>
    </location>
    <ligand>
        <name>UDP-alpha-D-glucose</name>
        <dbReference type="ChEBI" id="CHEBI:58885"/>
    </ligand>
</feature>
<evidence type="ECO:0000256" key="21">
    <source>
        <dbReference type="PIRSR" id="PIRSR605150-3"/>
    </source>
</evidence>
<evidence type="ECO:0000256" key="4">
    <source>
        <dbReference type="ARBA" id="ARBA00007548"/>
    </source>
</evidence>
<feature type="transmembrane region" description="Helical" evidence="22">
    <location>
        <begin position="1029"/>
        <end position="1047"/>
    </location>
</feature>
<keyword evidence="12 22" id="KW-0135">Cellulose biosynthesis</keyword>
<evidence type="ECO:0000256" key="16">
    <source>
        <dbReference type="ARBA" id="ARBA00023211"/>
    </source>
</evidence>
<keyword evidence="13 22" id="KW-1133">Transmembrane helix</keyword>
<dbReference type="CDD" id="cd16617">
    <property type="entry name" value="mRING-HC-C4C4_CesA"/>
    <property type="match status" value="1"/>
</dbReference>
<dbReference type="EMBL" id="LFYR01000113">
    <property type="protein sequence ID" value="KMZ75770.1"/>
    <property type="molecule type" value="Genomic_DNA"/>
</dbReference>
<evidence type="ECO:0000256" key="20">
    <source>
        <dbReference type="PIRSR" id="PIRSR605150-2"/>
    </source>
</evidence>
<keyword evidence="9 22" id="KW-0479">Metal-binding</keyword>
<dbReference type="Gene3D" id="3.90.550.10">
    <property type="entry name" value="Spore Coat Polysaccharide Biosynthesis Protein SpsA, Chain A"/>
    <property type="match status" value="1"/>
</dbReference>
<sequence>MEASAGLVAGSHNRNELVVIRRDGETGPRPLQALSGQICQICGDDVGLTVDGEFFVACNECAFPVCRICYEYERREGSQVCPQCKTRYKRLKGCARVVNDEEEDDVDDVDNEFNFIGRENQDMHQHLAESMLHGHMGYGGRSDDVVVHTTSAIPLLTNGEMVDDIPPDQHALVPSFMGGSGKRIHPLPFADQNLPVQPRSMDPSKDLAAYGYGSIAWKERMENWKQKQDKLQVTRNDSPVKDWDNVGDNPDLPLMDEGRQPLSRKLPIASSKINPYRMIIAIRLVVVCFFFHYRITHPVVTAYPLWLISVICEIWFAVSWILDQFPKWLPIERETYLDRLSLRYEKEGKPSELAPVDIFVSTVDPTKEPPIVTANTVLSILSVDYPVDKISCYVSDDGAAMLTFEALSETSEFAKKWVPFCKRFNIEPRAPEFYFQQKIDYLKDKVQPSFVKERRAMKRDYEEFKVRINALVAKAQKVPEEGWTMQDGTLWPGNSVRDHPGMIQVFLGQSGGHDMEGNELPRLVYVSREKRPGFNHHKKAGAMNALIRVSSVLTNAPFLLNLDCDHYFNNAKALRESMCFMMDPLQGKKVCYVQFPQRFDGIDRNDRYANRNVVFFDINMKGLDGIQGPIYVGTGCVFRRQALFGYAAPKTKKPPTRTCNCWPKWVFCSCCSSRKKKAAAKSKAEKKRKTGSKKGTNTPPAFAIEKIEGCVEGIISGTINGGLVNGKSNPIISQEKLEKKFGQSPVFVASTLLEQGGTLKTASAASLLKEAIHVINCGYEDKTEWGSEVGWIYGSVTEDILTGFKMHCHGWRSIYCIPRRAAFKGSAPLNLSDRLNQVLRWALGSVEIFLSKHCPIWYGYGGGLKWLERVSYINSTIYPWTSIPLLAYCTLPAICLLTGKFITPDLSGVASLWFLSLFICIFTTGILEMRWSGVGIDEWWRNEQFWVIGGVSAHLFAIFQGLLKVLAGIDTNFTVTSKSSDDDALAELYAFKWTTLLIPPTTLLIINLVGVVAGISNAINNGYESWGPLFGRLFFAFWVIVHLYPFLKGLVGRHNRTPTIIIVWSILLASIFSLLWVRVDPFLAKSDGPILEVCGLDCN</sequence>
<feature type="binding site" evidence="20">
    <location>
        <position position="367"/>
    </location>
    <ligand>
        <name>UDP-alpha-D-glucose</name>
        <dbReference type="ChEBI" id="CHEBI:58885"/>
    </ligand>
</feature>
<dbReference type="GO" id="GO:0009833">
    <property type="term" value="P:plant-type primary cell wall biogenesis"/>
    <property type="evidence" value="ECO:0000318"/>
    <property type="project" value="GO_Central"/>
</dbReference>
<feature type="transmembrane region" description="Helical" evidence="22">
    <location>
        <begin position="275"/>
        <end position="293"/>
    </location>
</feature>
<evidence type="ECO:0000256" key="18">
    <source>
        <dbReference type="ARBA" id="ARBA00048682"/>
    </source>
</evidence>
<keyword evidence="6 22" id="KW-0328">Glycosyltransferase</keyword>
<dbReference type="SUPFAM" id="SSF53448">
    <property type="entry name" value="Nucleotide-diphospho-sugar transferases"/>
    <property type="match status" value="1"/>
</dbReference>
<evidence type="ECO:0000256" key="17">
    <source>
        <dbReference type="ARBA" id="ARBA00023316"/>
    </source>
</evidence>
<dbReference type="Gene3D" id="3.30.40.10">
    <property type="entry name" value="Zinc/RING finger domain, C3HC4 (zinc finger)"/>
    <property type="match status" value="1"/>
</dbReference>
<dbReference type="Pfam" id="PF03552">
    <property type="entry name" value="Cellulose_synt"/>
    <property type="match status" value="1"/>
</dbReference>
<feature type="binding site" evidence="21">
    <location>
        <position position="539"/>
    </location>
    <ligand>
        <name>Mn(2+)</name>
        <dbReference type="ChEBI" id="CHEBI:29035"/>
    </ligand>
</feature>
<evidence type="ECO:0000256" key="11">
    <source>
        <dbReference type="ARBA" id="ARBA00022833"/>
    </source>
</evidence>
<dbReference type="AlphaFoldDB" id="A0A0K9Q5M7"/>
<feature type="transmembrane region" description="Helical" evidence="22">
    <location>
        <begin position="909"/>
        <end position="927"/>
    </location>
</feature>
<evidence type="ECO:0000256" key="2">
    <source>
        <dbReference type="ARBA" id="ARBA00004651"/>
    </source>
</evidence>
<evidence type="ECO:0000256" key="12">
    <source>
        <dbReference type="ARBA" id="ARBA00022916"/>
    </source>
</evidence>
<keyword evidence="7 22" id="KW-0808">Transferase</keyword>
<keyword evidence="5 22" id="KW-1003">Cell membrane</keyword>
<dbReference type="GO" id="GO:0030244">
    <property type="term" value="P:cellulose biosynthetic process"/>
    <property type="evidence" value="ECO:0000318"/>
    <property type="project" value="GO_Central"/>
</dbReference>
<keyword evidence="17 22" id="KW-0961">Cell wall biogenesis/degradation</keyword>
<dbReference type="STRING" id="29655.A0A0K9Q5M7"/>
<evidence type="ECO:0000256" key="19">
    <source>
        <dbReference type="PIRSR" id="PIRSR605150-1"/>
    </source>
</evidence>
<evidence type="ECO:0000256" key="15">
    <source>
        <dbReference type="ARBA" id="ARBA00023136"/>
    </source>
</evidence>
<feature type="active site" evidence="19">
    <location>
        <position position="799"/>
    </location>
</feature>
<dbReference type="GO" id="GO:0016760">
    <property type="term" value="F:cellulose synthase (UDP-forming) activity"/>
    <property type="evidence" value="ECO:0007669"/>
    <property type="project" value="UniProtKB-EC"/>
</dbReference>
<keyword evidence="10 22" id="KW-0863">Zinc-finger</keyword>
<feature type="binding site" evidence="20">
    <location>
        <position position="361"/>
    </location>
    <ligand>
        <name>UDP-alpha-D-glucose</name>
        <dbReference type="ChEBI" id="CHEBI:58885"/>
    </ligand>
</feature>
<feature type="binding site" evidence="20">
    <location>
        <position position="397"/>
    </location>
    <ligand>
        <name>UDP-alpha-D-glucose</name>
        <dbReference type="ChEBI" id="CHEBI:58885"/>
    </ligand>
</feature>
<dbReference type="OrthoDB" id="72851at2759"/>
<dbReference type="GO" id="GO:0016759">
    <property type="term" value="F:cellulose synthase activity"/>
    <property type="evidence" value="ECO:0000318"/>
    <property type="project" value="GO_Central"/>
</dbReference>
<dbReference type="Pfam" id="PF14569">
    <property type="entry name" value="zf-UDP"/>
    <property type="match status" value="1"/>
</dbReference>
<evidence type="ECO:0000259" key="23">
    <source>
        <dbReference type="Pfam" id="PF14569"/>
    </source>
</evidence>
<dbReference type="InterPro" id="IPR005150">
    <property type="entry name" value="Cellulose_synth"/>
</dbReference>
<dbReference type="GO" id="GO:0005886">
    <property type="term" value="C:plasma membrane"/>
    <property type="evidence" value="ECO:0000318"/>
    <property type="project" value="GO_Central"/>
</dbReference>
<dbReference type="GO" id="GO:0008270">
    <property type="term" value="F:zinc ion binding"/>
    <property type="evidence" value="ECO:0007669"/>
    <property type="project" value="UniProtKB-KW"/>
</dbReference>
<gene>
    <name evidence="24" type="ORF">ZOSMA_10G00380</name>
</gene>
<evidence type="ECO:0000256" key="10">
    <source>
        <dbReference type="ARBA" id="ARBA00022771"/>
    </source>
</evidence>
<evidence type="ECO:0000256" key="14">
    <source>
        <dbReference type="ARBA" id="ARBA00023054"/>
    </source>
</evidence>
<comment type="subcellular location">
    <subcellularLocation>
        <location evidence="2 22">Cell membrane</location>
        <topology evidence="2 22">Multi-pass membrane protein</topology>
    </subcellularLocation>
</comment>
<dbReference type="InterPro" id="IPR027934">
    <property type="entry name" value="CES_Znf_RING"/>
</dbReference>
<feature type="transmembrane region" description="Helical" evidence="22">
    <location>
        <begin position="877"/>
        <end position="897"/>
    </location>
</feature>
<comment type="cofactor">
    <cofactor evidence="1">
        <name>Mn(2+)</name>
        <dbReference type="ChEBI" id="CHEBI:29035"/>
    </cofactor>
</comment>
<dbReference type="OMA" id="HANHTIN"/>
<dbReference type="GO" id="GO:0009834">
    <property type="term" value="P:plant-type secondary cell wall biogenesis"/>
    <property type="evidence" value="ECO:0007669"/>
    <property type="project" value="UniProtKB-ARBA"/>
</dbReference>